<dbReference type="Proteomes" id="UP000010846">
    <property type="component" value="Chromosome"/>
</dbReference>
<dbReference type="HOGENOM" id="CLU_027480_0_1_2"/>
<dbReference type="GeneID" id="14377909"/>
<dbReference type="InterPro" id="IPR018391">
    <property type="entry name" value="PQQ_b-propeller_rpt"/>
</dbReference>
<name>L0IG26_HALRX</name>
<keyword evidence="3" id="KW-1185">Reference proteome</keyword>
<dbReference type="STRING" id="797302.Halru_3148"/>
<feature type="domain" description="Pyrrolo-quinoline quinone repeat" evidence="1">
    <location>
        <begin position="253"/>
        <end position="313"/>
    </location>
</feature>
<dbReference type="EMBL" id="CP003050">
    <property type="protein sequence ID" value="AGB17714.1"/>
    <property type="molecule type" value="Genomic_DNA"/>
</dbReference>
<dbReference type="PANTHER" id="PTHR34512">
    <property type="entry name" value="CELL SURFACE PROTEIN"/>
    <property type="match status" value="1"/>
</dbReference>
<gene>
    <name evidence="2" type="ordered locus">Halru_3148</name>
</gene>
<organism evidence="2 3">
    <name type="scientific">Halovivax ruber (strain DSM 18193 / JCM 13892 / XH-70)</name>
    <dbReference type="NCBI Taxonomy" id="797302"/>
    <lineage>
        <taxon>Archaea</taxon>
        <taxon>Methanobacteriati</taxon>
        <taxon>Methanobacteriota</taxon>
        <taxon>Stenosarchaea group</taxon>
        <taxon>Halobacteria</taxon>
        <taxon>Halobacteriales</taxon>
        <taxon>Natrialbaceae</taxon>
        <taxon>Halovivax</taxon>
    </lineage>
</organism>
<feature type="domain" description="Pyrrolo-quinoline quinone repeat" evidence="1">
    <location>
        <begin position="80"/>
        <end position="215"/>
    </location>
</feature>
<dbReference type="eggNOG" id="arCOG02556">
    <property type="taxonomic scope" value="Archaea"/>
</dbReference>
<dbReference type="SUPFAM" id="SSF50998">
    <property type="entry name" value="Quinoprotein alcohol dehydrogenase-like"/>
    <property type="match status" value="3"/>
</dbReference>
<protein>
    <submittedName>
        <fullName evidence="2">WD40-like repeat protein</fullName>
    </submittedName>
</protein>
<dbReference type="AlphaFoldDB" id="L0IG26"/>
<dbReference type="RefSeq" id="WP_015302296.1">
    <property type="nucleotide sequence ID" value="NC_019964.1"/>
</dbReference>
<dbReference type="Gene3D" id="2.130.10.10">
    <property type="entry name" value="YVTN repeat-like/Quinoprotein amine dehydrogenase"/>
    <property type="match status" value="2"/>
</dbReference>
<accession>L0IG26</accession>
<dbReference type="Pfam" id="PF13360">
    <property type="entry name" value="PQQ_2"/>
    <property type="match status" value="2"/>
</dbReference>
<dbReference type="InterPro" id="IPR002372">
    <property type="entry name" value="PQQ_rpt_dom"/>
</dbReference>
<evidence type="ECO:0000313" key="3">
    <source>
        <dbReference type="Proteomes" id="UP000010846"/>
    </source>
</evidence>
<sequence>MWAVRDDSLYANEWSPPIVANGRAFVAGAESRGVALWAVDIANGDVEWSRRYLGDGGMGPSIAAPGSELYYRIDDWTPPVGALAAATGEQVWSYSDPPNGNWLIGGGRFYHTDTIDGDLHAYDVRTGDHLWVTPVDDDRLFVRSFHPEVGVFASGYGTLYALDPVNGSVRWDRDAPGITRSGPVITGERVFITKSTGEKDLLSLDPASGERQWQYPLSQVWGDTQEGRAKRWYEIGAATPEVVVVRERRADRSAGRLHAVEANAGERRWRIAPPDGTAGFGAPTVVGDSVYVGAAGPQRSTLLRLALDDGSQLSSWDLPPGAGDTLVADGLVIVKVEDGVVALA</sequence>
<dbReference type="OrthoDB" id="169171at2157"/>
<proteinExistence type="predicted"/>
<dbReference type="InterPro" id="IPR011047">
    <property type="entry name" value="Quinoprotein_ADH-like_sf"/>
</dbReference>
<evidence type="ECO:0000259" key="1">
    <source>
        <dbReference type="Pfam" id="PF13360"/>
    </source>
</evidence>
<dbReference type="InterPro" id="IPR015943">
    <property type="entry name" value="WD40/YVTN_repeat-like_dom_sf"/>
</dbReference>
<dbReference type="SMART" id="SM00564">
    <property type="entry name" value="PQQ"/>
    <property type="match status" value="6"/>
</dbReference>
<dbReference type="PANTHER" id="PTHR34512:SF30">
    <property type="entry name" value="OUTER MEMBRANE PROTEIN ASSEMBLY FACTOR BAMB"/>
    <property type="match status" value="1"/>
</dbReference>
<reference evidence="2" key="1">
    <citation type="submission" date="2011-09" db="EMBL/GenBank/DDBJ databases">
        <title>Complete sequence of Halovivax ruber XH-70.</title>
        <authorList>
            <consortium name="US DOE Joint Genome Institute"/>
            <person name="Lucas S."/>
            <person name="Han J."/>
            <person name="Lapidus A."/>
            <person name="Cheng J.-F."/>
            <person name="Goodwin L."/>
            <person name="Pitluck S."/>
            <person name="Peters L."/>
            <person name="Mikhailova N."/>
            <person name="Davenport K."/>
            <person name="Detter J.C."/>
            <person name="Han C."/>
            <person name="Tapia R."/>
            <person name="Land M."/>
            <person name="Hauser L."/>
            <person name="Kyrpides N."/>
            <person name="Ivanova N."/>
            <person name="Pagani I."/>
            <person name="Sproer C."/>
            <person name="Anderson I."/>
            <person name="Woyke T."/>
        </authorList>
    </citation>
    <scope>NUCLEOTIDE SEQUENCE</scope>
    <source>
        <strain evidence="2">XH-70</strain>
    </source>
</reference>
<evidence type="ECO:0000313" key="2">
    <source>
        <dbReference type="EMBL" id="AGB17714.1"/>
    </source>
</evidence>
<dbReference type="KEGG" id="hru:Halru_3148"/>